<evidence type="ECO:0000256" key="1">
    <source>
        <dbReference type="ARBA" id="ARBA00004651"/>
    </source>
</evidence>
<organism evidence="9 10">
    <name type="scientific">Lysinibacillus alkalisoli</name>
    <dbReference type="NCBI Taxonomy" id="1911548"/>
    <lineage>
        <taxon>Bacteria</taxon>
        <taxon>Bacillati</taxon>
        <taxon>Bacillota</taxon>
        <taxon>Bacilli</taxon>
        <taxon>Bacillales</taxon>
        <taxon>Bacillaceae</taxon>
        <taxon>Lysinibacillus</taxon>
    </lineage>
</organism>
<keyword evidence="3" id="KW-1003">Cell membrane</keyword>
<keyword evidence="4 7" id="KW-0812">Transmembrane</keyword>
<dbReference type="Gene3D" id="1.10.3730.20">
    <property type="match status" value="1"/>
</dbReference>
<comment type="similarity">
    <text evidence="7">Belongs to the drug/metabolite transporter (DMT) superfamily. Small multidrug resistance (SMR) (TC 2.A.7.1) family.</text>
</comment>
<keyword evidence="5 8" id="KW-1133">Transmembrane helix</keyword>
<sequence>MSWIYLIIAGVMEVIAVYGMNRAANKYKDGYIVMPIAFGISLILLTLAMETINMGVAYAVWTGIGTCGSAIMGMIVFKESRDWRRFLCIGIIVASVIGLKLVS</sequence>
<dbReference type="EMBL" id="BMJT01000011">
    <property type="protein sequence ID" value="GGG31524.1"/>
    <property type="molecule type" value="Genomic_DNA"/>
</dbReference>
<reference evidence="9" key="2">
    <citation type="submission" date="2020-09" db="EMBL/GenBank/DDBJ databases">
        <authorList>
            <person name="Sun Q."/>
            <person name="Zhou Y."/>
        </authorList>
    </citation>
    <scope>NUCLEOTIDE SEQUENCE</scope>
    <source>
        <strain evidence="9">CGMCC 1.15760</strain>
    </source>
</reference>
<dbReference type="PANTHER" id="PTHR30561">
    <property type="entry name" value="SMR FAMILY PROTON-DEPENDENT DRUG EFFLUX TRANSPORTER SUGE"/>
    <property type="match status" value="1"/>
</dbReference>
<evidence type="ECO:0000256" key="5">
    <source>
        <dbReference type="ARBA" id="ARBA00022989"/>
    </source>
</evidence>
<dbReference type="GO" id="GO:0022857">
    <property type="term" value="F:transmembrane transporter activity"/>
    <property type="evidence" value="ECO:0007669"/>
    <property type="project" value="InterPro"/>
</dbReference>
<evidence type="ECO:0000256" key="6">
    <source>
        <dbReference type="ARBA" id="ARBA00023136"/>
    </source>
</evidence>
<evidence type="ECO:0000256" key="7">
    <source>
        <dbReference type="RuleBase" id="RU003942"/>
    </source>
</evidence>
<name>A0A917LJ12_9BACI</name>
<feature type="transmembrane region" description="Helical" evidence="8">
    <location>
        <begin position="31"/>
        <end position="49"/>
    </location>
</feature>
<reference evidence="9" key="1">
    <citation type="journal article" date="2014" name="Int. J. Syst. Evol. Microbiol.">
        <title>Complete genome sequence of Corynebacterium casei LMG S-19264T (=DSM 44701T), isolated from a smear-ripened cheese.</title>
        <authorList>
            <consortium name="US DOE Joint Genome Institute (JGI-PGF)"/>
            <person name="Walter F."/>
            <person name="Albersmeier A."/>
            <person name="Kalinowski J."/>
            <person name="Ruckert C."/>
        </authorList>
    </citation>
    <scope>NUCLEOTIDE SEQUENCE</scope>
    <source>
        <strain evidence="9">CGMCC 1.15760</strain>
    </source>
</reference>
<evidence type="ECO:0000256" key="4">
    <source>
        <dbReference type="ARBA" id="ARBA00022692"/>
    </source>
</evidence>
<proteinExistence type="inferred from homology"/>
<evidence type="ECO:0000256" key="8">
    <source>
        <dbReference type="SAM" id="Phobius"/>
    </source>
</evidence>
<dbReference type="InterPro" id="IPR037185">
    <property type="entry name" value="EmrE-like"/>
</dbReference>
<keyword evidence="10" id="KW-1185">Reference proteome</keyword>
<dbReference type="GO" id="GO:0005886">
    <property type="term" value="C:plasma membrane"/>
    <property type="evidence" value="ECO:0007669"/>
    <property type="project" value="UniProtKB-SubCell"/>
</dbReference>
<accession>A0A917LJ12</accession>
<evidence type="ECO:0000313" key="9">
    <source>
        <dbReference type="EMBL" id="GGG31524.1"/>
    </source>
</evidence>
<evidence type="ECO:0000313" key="10">
    <source>
        <dbReference type="Proteomes" id="UP000616608"/>
    </source>
</evidence>
<keyword evidence="6 8" id="KW-0472">Membrane</keyword>
<gene>
    <name evidence="9" type="ORF">GCM10007425_27680</name>
</gene>
<protein>
    <submittedName>
        <fullName evidence="9">QacE family quaternary ammonium compound efflux SMR transporter</fullName>
    </submittedName>
</protein>
<feature type="transmembrane region" description="Helical" evidence="8">
    <location>
        <begin position="55"/>
        <end position="77"/>
    </location>
</feature>
<evidence type="ECO:0000256" key="3">
    <source>
        <dbReference type="ARBA" id="ARBA00022475"/>
    </source>
</evidence>
<dbReference type="PANTHER" id="PTHR30561:SF0">
    <property type="entry name" value="GUANIDINIUM EXPORTER"/>
    <property type="match status" value="1"/>
</dbReference>
<comment type="caution">
    <text evidence="9">The sequence shown here is derived from an EMBL/GenBank/DDBJ whole genome shotgun (WGS) entry which is preliminary data.</text>
</comment>
<dbReference type="Proteomes" id="UP000616608">
    <property type="component" value="Unassembled WGS sequence"/>
</dbReference>
<dbReference type="AlphaFoldDB" id="A0A917LJ12"/>
<dbReference type="InterPro" id="IPR045324">
    <property type="entry name" value="Small_multidrug_res"/>
</dbReference>
<dbReference type="FunFam" id="1.10.3730.20:FF:000001">
    <property type="entry name" value="Quaternary ammonium compound resistance transporter SugE"/>
    <property type="match status" value="1"/>
</dbReference>
<dbReference type="Pfam" id="PF00893">
    <property type="entry name" value="Multi_Drug_Res"/>
    <property type="match status" value="1"/>
</dbReference>
<feature type="transmembrane region" description="Helical" evidence="8">
    <location>
        <begin position="6"/>
        <end position="24"/>
    </location>
</feature>
<dbReference type="SUPFAM" id="SSF103481">
    <property type="entry name" value="Multidrug resistance efflux transporter EmrE"/>
    <property type="match status" value="1"/>
</dbReference>
<dbReference type="InterPro" id="IPR000390">
    <property type="entry name" value="Small_drug/metabolite_transptr"/>
</dbReference>
<evidence type="ECO:0000256" key="2">
    <source>
        <dbReference type="ARBA" id="ARBA00022448"/>
    </source>
</evidence>
<comment type="subcellular location">
    <subcellularLocation>
        <location evidence="1 7">Cell membrane</location>
        <topology evidence="1 7">Multi-pass membrane protein</topology>
    </subcellularLocation>
</comment>
<feature type="transmembrane region" description="Helical" evidence="8">
    <location>
        <begin position="86"/>
        <end position="102"/>
    </location>
</feature>
<dbReference type="RefSeq" id="WP_188615660.1">
    <property type="nucleotide sequence ID" value="NZ_BMJT01000011.1"/>
</dbReference>
<keyword evidence="2" id="KW-0813">Transport</keyword>